<feature type="transmembrane region" description="Helical" evidence="18">
    <location>
        <begin position="1062"/>
        <end position="1082"/>
    </location>
</feature>
<evidence type="ECO:0000256" key="3">
    <source>
        <dbReference type="ARBA" id="ARBA00022568"/>
    </source>
</evidence>
<comment type="subcellular location">
    <subcellularLocation>
        <location evidence="1 16">Membrane</location>
        <topology evidence="1 16">Multi-pass membrane protein</topology>
    </subcellularLocation>
</comment>
<evidence type="ECO:0000256" key="13">
    <source>
        <dbReference type="ARBA" id="ARBA00023303"/>
    </source>
</evidence>
<feature type="region of interest" description="Disordered" evidence="17">
    <location>
        <begin position="396"/>
        <end position="430"/>
    </location>
</feature>
<feature type="domain" description="Ion transport" evidence="19">
    <location>
        <begin position="740"/>
        <end position="1017"/>
    </location>
</feature>
<evidence type="ECO:0000256" key="9">
    <source>
        <dbReference type="ARBA" id="ARBA00022882"/>
    </source>
</evidence>
<keyword evidence="12 18" id="KW-0472">Membrane</keyword>
<comment type="function">
    <text evidence="16">Voltage-sensitive calcium channels (VSCC) mediate the entry of calcium ions into excitable cells and are also involved in a variety of calcium-dependent processes, including muscle contraction, hormone or neurotransmitter release, gene expression, cell motility, cell division and cell death.</text>
</comment>
<feature type="transmembrane region" description="Helical" evidence="18">
    <location>
        <begin position="742"/>
        <end position="761"/>
    </location>
</feature>
<dbReference type="Pfam" id="PF00520">
    <property type="entry name" value="Ion_trans"/>
    <property type="match status" value="4"/>
</dbReference>
<feature type="binding site" evidence="14">
    <location>
        <position position="657"/>
    </location>
    <ligand>
        <name>Ca(2+)</name>
        <dbReference type="ChEBI" id="CHEBI:29108"/>
    </ligand>
</feature>
<evidence type="ECO:0000256" key="5">
    <source>
        <dbReference type="ARBA" id="ARBA00022692"/>
    </source>
</evidence>
<evidence type="ECO:0000256" key="14">
    <source>
        <dbReference type="PIRSR" id="PIRSR602077-1"/>
    </source>
</evidence>
<keyword evidence="9 16" id="KW-0851">Voltage-gated channel</keyword>
<dbReference type="FunFam" id="1.20.120.350:FF:000001">
    <property type="entry name" value="Voltage-dependent L-type calcium channel subunit alpha"/>
    <property type="match status" value="1"/>
</dbReference>
<accession>A0A3B4ZT71</accession>
<sequence length="1137" mass="128995">ERDADWDEHLDGENEGGVRMTRTDTLHSTTSSTGTQRKRGQHAKKQGSNQVQRAPRALYCLKLNNPIRRAALSIVEWKPFDIFILLAIFANCVALGVSKPFPEDDSNSTNHDLVRSFCLLILVLSLQPVSLYGLRFCVKILVLLLFCVPDVLFSVVLEQMTHKSSGEQATSHHVPGKPGGLDVKALRAFRVLRPLRLVSGVPSLQIVLNSIMKAMVPLLHIALLVLFVIIIYAIIGLELFIGRMHRTCYYTGNNYVEDDPVPCAFAGHGRQCVINGSECRGRWDGPNGGITNFDNFFFAMLTVFQCITMEGWTDVLYWMNDAIGFELPWVYFVSLVIFGSFFVLNLVLGVLSGEFSKEREKAKARGDFQKLREKQQMEEDLCGYMDWITQAEDMDELDEDGNPRKTPSASLPASETASENTENIDEESAAGEFADRRTFGRLPLPALTLSFCFSRTLRRWNRVCRRTCRTAVKSVTFYWLVLLLVFLNTSLSASEHYNQPNWLTQVQDIANKVLLSLFTVEMLLKMYSLGLAHYFVAFFNRFDCFVVCGGIMETILVEMDIMPPLGISVLRCVRLLRIFKVTRHWTALSNLVASLLNSMKSIASLLLLLFLFLIIFALLGMQLFGGKFNFDETQTKRSTFDAFPQALLTCFQILTGEDWNVVMYDGIMAYGGPVFPGMIVCVYFVILFICGNYILLNVFLAIAVDNLPCANVVQQVVVSECVSVCLLGSIRVACHTLIHHHIFTNLILVFIILSSCSLAAEDPIRAHSFRNNILGYADYAFTSIFTVEILLKMTVHGAFLHQGSFCRNWFNLLDLLVVSVSLVSFFLHSSAISVVKILRVLRVLRPLRAINRAKGLKHVVQCVFVAIRTIGNIMIVTTLLQFMFACIGVQLFKGKFYRCTDEAKHTPEQCKGTFVVYKDGDVSHPMVRERIWQNSDFNFDNVLMGMMALFTVSTFEGWPALLYKAIDANGENSGPIYNYRVEISIFFIVYIIIIAFFMMNIFVGFVIITFREQGEQEYKNCELDKNQRQCVEYALKAQPLKLYIPKNPVQYKFWSIINSTGFEYVMFVLILLNTVTLAVQHYEQSKTFSYIMDILNMVFTGLFTVEMLLKLLALRLRVRKPSAPRDKHSDARMVNDV</sequence>
<keyword evidence="10 18" id="KW-1133">Transmembrane helix</keyword>
<evidence type="ECO:0000256" key="10">
    <source>
        <dbReference type="ARBA" id="ARBA00022989"/>
    </source>
</evidence>
<feature type="transmembrane region" description="Helical" evidence="18">
    <location>
        <begin position="773"/>
        <end position="795"/>
    </location>
</feature>
<comment type="similarity">
    <text evidence="16">Belongs to the calcium channel alpha-1 subunit (TC 1.A.1.11) family.</text>
</comment>
<feature type="transmembrane region" description="Helical" evidence="18">
    <location>
        <begin position="329"/>
        <end position="351"/>
    </location>
</feature>
<keyword evidence="3 16" id="KW-0109">Calcium transport</keyword>
<feature type="compositionally biased region" description="Basic and acidic residues" evidence="17">
    <location>
        <begin position="1"/>
        <end position="12"/>
    </location>
</feature>
<evidence type="ECO:0000256" key="6">
    <source>
        <dbReference type="ARBA" id="ARBA00022723"/>
    </source>
</evidence>
<feature type="transmembrane region" description="Helical" evidence="18">
    <location>
        <begin position="1088"/>
        <end position="1109"/>
    </location>
</feature>
<keyword evidence="11" id="KW-0406">Ion transport</keyword>
<feature type="binding site" evidence="14">
    <location>
        <position position="956"/>
    </location>
    <ligand>
        <name>Ca(2+)</name>
        <dbReference type="ChEBI" id="CHEBI:29108"/>
    </ligand>
</feature>
<feature type="transmembrane region" description="Helical" evidence="18">
    <location>
        <begin position="140"/>
        <end position="157"/>
    </location>
</feature>
<dbReference type="GO" id="GO:0046872">
    <property type="term" value="F:metal ion binding"/>
    <property type="evidence" value="ECO:0007669"/>
    <property type="project" value="UniProtKB-KW"/>
</dbReference>
<evidence type="ECO:0000256" key="2">
    <source>
        <dbReference type="ARBA" id="ARBA00022448"/>
    </source>
</evidence>
<dbReference type="GO" id="GO:0098703">
    <property type="term" value="P:calcium ion import across plasma membrane"/>
    <property type="evidence" value="ECO:0007669"/>
    <property type="project" value="TreeGrafter"/>
</dbReference>
<dbReference type="PRINTS" id="PR00167">
    <property type="entry name" value="CACHANNEL"/>
</dbReference>
<feature type="transmembrane region" description="Helical" evidence="18">
    <location>
        <begin position="983"/>
        <end position="1010"/>
    </location>
</feature>
<keyword evidence="6 14" id="KW-0479">Metal-binding</keyword>
<dbReference type="SUPFAM" id="SSF81324">
    <property type="entry name" value="Voltage-gated potassium channels"/>
    <property type="match status" value="4"/>
</dbReference>
<proteinExistence type="inferred from homology"/>
<dbReference type="AlphaFoldDB" id="A0A3B4ZT71"/>
<dbReference type="PRINTS" id="PR01630">
    <property type="entry name" value="LVDCCALPHA1"/>
</dbReference>
<feature type="transmembrane region" description="Helical" evidence="18">
    <location>
        <begin position="218"/>
        <end position="241"/>
    </location>
</feature>
<feature type="compositionally biased region" description="Polar residues" evidence="17">
    <location>
        <begin position="26"/>
        <end position="35"/>
    </location>
</feature>
<reference evidence="20" key="1">
    <citation type="submission" date="2023-09" db="UniProtKB">
        <authorList>
            <consortium name="Ensembl"/>
        </authorList>
    </citation>
    <scope>IDENTIFICATION</scope>
</reference>
<keyword evidence="13" id="KW-0407">Ion channel</keyword>
<dbReference type="FunFam" id="1.10.287.70:FF:000021">
    <property type="entry name" value="Voltage-dependent L-type calcium channel subunit alpha"/>
    <property type="match status" value="1"/>
</dbReference>
<evidence type="ECO:0000256" key="1">
    <source>
        <dbReference type="ARBA" id="ARBA00004141"/>
    </source>
</evidence>
<evidence type="ECO:0000256" key="17">
    <source>
        <dbReference type="SAM" id="MobiDB-lite"/>
    </source>
</evidence>
<keyword evidence="8 14" id="KW-0106">Calcium</keyword>
<feature type="transmembrane region" description="Helical" evidence="18">
    <location>
        <begin position="82"/>
        <end position="101"/>
    </location>
</feature>
<dbReference type="GO" id="GO:0005891">
    <property type="term" value="C:voltage-gated calcium channel complex"/>
    <property type="evidence" value="ECO:0007669"/>
    <property type="project" value="InterPro"/>
</dbReference>
<feature type="transmembrane region" description="Helical" evidence="18">
    <location>
        <begin position="513"/>
        <end position="536"/>
    </location>
</feature>
<evidence type="ECO:0000313" key="20">
    <source>
        <dbReference type="Ensembl" id="ENSSPAP00000009389.1"/>
    </source>
</evidence>
<evidence type="ECO:0000256" key="11">
    <source>
        <dbReference type="ARBA" id="ARBA00023065"/>
    </source>
</evidence>
<dbReference type="InterPro" id="IPR002077">
    <property type="entry name" value="VDCCAlpha1"/>
</dbReference>
<protein>
    <recommendedName>
        <fullName evidence="16">Voltage-dependent L-type calcium channel subunit alpha</fullName>
    </recommendedName>
</protein>
<dbReference type="GO" id="GO:0008331">
    <property type="term" value="F:high voltage-gated calcium channel activity"/>
    <property type="evidence" value="ECO:0007669"/>
    <property type="project" value="TreeGrafter"/>
</dbReference>
<dbReference type="InterPro" id="IPR050599">
    <property type="entry name" value="VDCC_alpha-1_subunit"/>
</dbReference>
<feature type="transmembrane region" description="Helical" evidence="18">
    <location>
        <begin position="859"/>
        <end position="892"/>
    </location>
</feature>
<dbReference type="PANTHER" id="PTHR45628">
    <property type="entry name" value="VOLTAGE-DEPENDENT CALCIUM CHANNEL TYPE A SUBUNIT ALPHA-1"/>
    <property type="match status" value="1"/>
</dbReference>
<feature type="domain" description="Ion transport" evidence="19">
    <location>
        <begin position="476"/>
        <end position="707"/>
    </location>
</feature>
<feature type="glycosylation site" description="N-linked (GlcNAc...) asparagine" evidence="15">
    <location>
        <position position="275"/>
    </location>
</feature>
<evidence type="ECO:0000256" key="18">
    <source>
        <dbReference type="SAM" id="Phobius"/>
    </source>
</evidence>
<dbReference type="GeneTree" id="ENSGT00940000159855"/>
<evidence type="ECO:0000256" key="16">
    <source>
        <dbReference type="RuleBase" id="RU003808"/>
    </source>
</evidence>
<dbReference type="FunFam" id="1.20.120.350:FF:000006">
    <property type="entry name" value="Voltage-dependent L-type calcium channel subunit alpha"/>
    <property type="match status" value="1"/>
</dbReference>
<keyword evidence="4 16" id="KW-0107">Calcium channel</keyword>
<dbReference type="Gene3D" id="1.20.120.350">
    <property type="entry name" value="Voltage-gated potassium channels. Chain C"/>
    <property type="match status" value="4"/>
</dbReference>
<evidence type="ECO:0000256" key="15">
    <source>
        <dbReference type="PIRSR" id="PIRSR602077-3"/>
    </source>
</evidence>
<dbReference type="PANTHER" id="PTHR45628:SF2">
    <property type="entry name" value="VOLTAGE-DEPENDENT L-TYPE CALCIUM CHANNEL SUBUNIT ALPHA-1F"/>
    <property type="match status" value="1"/>
</dbReference>
<dbReference type="InterPro" id="IPR005821">
    <property type="entry name" value="Ion_trans_dom"/>
</dbReference>
<feature type="transmembrane region" description="Helical" evidence="18">
    <location>
        <begin position="605"/>
        <end position="624"/>
    </location>
</feature>
<dbReference type="Gene3D" id="6.10.250.2500">
    <property type="match status" value="1"/>
</dbReference>
<dbReference type="Ensembl" id="ENSSPAT00000009554.1">
    <property type="protein sequence ID" value="ENSSPAP00000009389.1"/>
    <property type="gene ID" value="ENSSPAG00000007117.1"/>
</dbReference>
<keyword evidence="7" id="KW-0677">Repeat</keyword>
<evidence type="ECO:0000256" key="12">
    <source>
        <dbReference type="ARBA" id="ARBA00023136"/>
    </source>
</evidence>
<evidence type="ECO:0000256" key="8">
    <source>
        <dbReference type="ARBA" id="ARBA00022837"/>
    </source>
</evidence>
<keyword evidence="2" id="KW-0813">Transport</keyword>
<feature type="domain" description="Ion transport" evidence="19">
    <location>
        <begin position="78"/>
        <end position="362"/>
    </location>
</feature>
<keyword evidence="15" id="KW-0325">Glycoprotein</keyword>
<feature type="domain" description="Ion transport" evidence="19">
    <location>
        <begin position="1062"/>
        <end position="1116"/>
    </location>
</feature>
<feature type="compositionally biased region" description="Basic residues" evidence="17">
    <location>
        <begin position="36"/>
        <end position="45"/>
    </location>
</feature>
<dbReference type="Gene3D" id="1.10.287.70">
    <property type="match status" value="3"/>
</dbReference>
<feature type="compositionally biased region" description="Polar residues" evidence="17">
    <location>
        <begin position="405"/>
        <end position="421"/>
    </location>
</feature>
<feature type="region of interest" description="Disordered" evidence="17">
    <location>
        <begin position="1"/>
        <end position="51"/>
    </location>
</feature>
<keyword evidence="5 18" id="KW-0812">Transmembrane</keyword>
<feature type="transmembrane region" description="Helical" evidence="18">
    <location>
        <begin position="674"/>
        <end position="700"/>
    </location>
</feature>
<feature type="transmembrane region" description="Helical" evidence="18">
    <location>
        <begin position="113"/>
        <end position="134"/>
    </location>
</feature>
<evidence type="ECO:0000256" key="7">
    <source>
        <dbReference type="ARBA" id="ARBA00022737"/>
    </source>
</evidence>
<evidence type="ECO:0000256" key="4">
    <source>
        <dbReference type="ARBA" id="ARBA00022673"/>
    </source>
</evidence>
<dbReference type="STRING" id="144197.ENSSPAP00000009389"/>
<feature type="binding site" evidence="14">
    <location>
        <position position="310"/>
    </location>
    <ligand>
        <name>Ca(2+)</name>
        <dbReference type="ChEBI" id="CHEBI:29108"/>
    </ligand>
</feature>
<name>A0A3B4ZT71_9TELE</name>
<evidence type="ECO:0000259" key="19">
    <source>
        <dbReference type="Pfam" id="PF00520"/>
    </source>
</evidence>
<organism evidence="20">
    <name type="scientific">Stegastes partitus</name>
    <name type="common">bicolor damselfish</name>
    <dbReference type="NCBI Taxonomy" id="144197"/>
    <lineage>
        <taxon>Eukaryota</taxon>
        <taxon>Metazoa</taxon>
        <taxon>Chordata</taxon>
        <taxon>Craniata</taxon>
        <taxon>Vertebrata</taxon>
        <taxon>Euteleostomi</taxon>
        <taxon>Actinopterygii</taxon>
        <taxon>Neopterygii</taxon>
        <taxon>Teleostei</taxon>
        <taxon>Neoteleostei</taxon>
        <taxon>Acanthomorphata</taxon>
        <taxon>Ovalentaria</taxon>
        <taxon>Pomacentridae</taxon>
        <taxon>Stegastes</taxon>
    </lineage>
</organism>
<dbReference type="InterPro" id="IPR027359">
    <property type="entry name" value="Volt_channel_dom_sf"/>
</dbReference>
<feature type="transmembrane region" description="Helical" evidence="18">
    <location>
        <begin position="475"/>
        <end position="493"/>
    </location>
</feature>
<feature type="transmembrane region" description="Helical" evidence="18">
    <location>
        <begin position="815"/>
        <end position="838"/>
    </location>
</feature>
<feature type="transmembrane region" description="Helical" evidence="18">
    <location>
        <begin position="296"/>
        <end position="317"/>
    </location>
</feature>
<dbReference type="InterPro" id="IPR005446">
    <property type="entry name" value="VDCC_L_a1su"/>
</dbReference>